<accession>A0ABR0RLA2</accession>
<dbReference type="Proteomes" id="UP001334248">
    <property type="component" value="Unassembled WGS sequence"/>
</dbReference>
<name>A0ABR0RLA2_9EURO</name>
<evidence type="ECO:0000313" key="3">
    <source>
        <dbReference type="Proteomes" id="UP001334248"/>
    </source>
</evidence>
<dbReference type="RefSeq" id="XP_064729089.1">
    <property type="nucleotide sequence ID" value="XM_064874689.1"/>
</dbReference>
<evidence type="ECO:0000256" key="1">
    <source>
        <dbReference type="SAM" id="MobiDB-lite"/>
    </source>
</evidence>
<sequence>MIDLPLRTGYSTTPNNGSDRDMQPTEAQLVPKRASLLGVPLDSRKLIYDYLLVVPELDGGRRLLKNNSVTHFNILHVCRKLRDEAWHHFTHSNQWIHIIYRKSANGDHLLDLQNLPHLSLSAFPVDRTRDLVKSAALSMRLVRQETKDTASERIVGYNQGIFIFTKPVYFWFIYNLVAKLERSIFTLSIKLSPARQRSYHGLTENMLMPLAVLQNTAKVVFPDMMGIKFFQHLAATMKSFNIFKDTSAAIPNPNKRLEEIQEYMIAPKEEGNNLHKQGLNLAAATFYQLGLDAAHQAVYLTQDAGLSPYNPRLNSIMAINSDICNNFTMITNHLNNEHRYRNGDFKHFVLGTLEEAFGVNNYVLDWPGASQEQRRKAHLRRGVAAKHLAEYYSIRRNLLFARSHTTPNRNRHAKNIPLLLMQARNDFSLAMELAEDPASRAMAKQRYDDIRRDYDLNENVPPVQTIDVPGYGVWRGDPLSVINWTARRMQPLVGMTKRDLRVMTVDEIKEMKEDLGISGDRSDGLMRLLKARYAKAGIEHLPVEDLD</sequence>
<keyword evidence="3" id="KW-1185">Reference proteome</keyword>
<organism evidence="2 3">
    <name type="scientific">Knufia obscura</name>
    <dbReference type="NCBI Taxonomy" id="1635080"/>
    <lineage>
        <taxon>Eukaryota</taxon>
        <taxon>Fungi</taxon>
        <taxon>Dikarya</taxon>
        <taxon>Ascomycota</taxon>
        <taxon>Pezizomycotina</taxon>
        <taxon>Eurotiomycetes</taxon>
        <taxon>Chaetothyriomycetidae</taxon>
        <taxon>Chaetothyriales</taxon>
        <taxon>Trichomeriaceae</taxon>
        <taxon>Knufia</taxon>
    </lineage>
</organism>
<dbReference type="EMBL" id="JAVHJV010000007">
    <property type="protein sequence ID" value="KAK5940999.1"/>
    <property type="molecule type" value="Genomic_DNA"/>
</dbReference>
<evidence type="ECO:0000313" key="2">
    <source>
        <dbReference type="EMBL" id="KAK5940999.1"/>
    </source>
</evidence>
<feature type="region of interest" description="Disordered" evidence="1">
    <location>
        <begin position="1"/>
        <end position="24"/>
    </location>
</feature>
<protein>
    <recommendedName>
        <fullName evidence="4">SAP domain-containing protein</fullName>
    </recommendedName>
</protein>
<proteinExistence type="predicted"/>
<comment type="caution">
    <text evidence="2">The sequence shown here is derived from an EMBL/GenBank/DDBJ whole genome shotgun (WGS) entry which is preliminary data.</text>
</comment>
<evidence type="ECO:0008006" key="4">
    <source>
        <dbReference type="Google" id="ProtNLM"/>
    </source>
</evidence>
<gene>
    <name evidence="2" type="ORF">PMZ80_006276</name>
</gene>
<reference evidence="2 3" key="1">
    <citation type="journal article" date="2023" name="Res Sq">
        <title>Genomic and morphological characterization of Knufia obscura isolated from the Mars 2020 spacecraft assembly facility.</title>
        <authorList>
            <person name="Chander A.M."/>
            <person name="Teixeira M.M."/>
            <person name="Singh N.K."/>
            <person name="Williams M.P."/>
            <person name="Parker C.W."/>
            <person name="Leo P."/>
            <person name="Stajich J.E."/>
            <person name="Torok T."/>
            <person name="Tighe S."/>
            <person name="Mason C.E."/>
            <person name="Venkateswaran K."/>
        </authorList>
    </citation>
    <scope>NUCLEOTIDE SEQUENCE [LARGE SCALE GENOMIC DNA]</scope>
    <source>
        <strain evidence="2 3">CCFEE 5817</strain>
    </source>
</reference>
<dbReference type="GeneID" id="89999725"/>